<evidence type="ECO:0000259" key="3">
    <source>
        <dbReference type="Pfam" id="PF15508"/>
    </source>
</evidence>
<keyword evidence="5" id="KW-1185">Reference proteome</keyword>
<dbReference type="GeneID" id="63775965"/>
<dbReference type="Pfam" id="PF15508">
    <property type="entry name" value="NAAA-beta"/>
    <property type="match status" value="1"/>
</dbReference>
<dbReference type="OrthoDB" id="5273684at2759"/>
<proteinExistence type="predicted"/>
<evidence type="ECO:0000313" key="5">
    <source>
        <dbReference type="Proteomes" id="UP000193689"/>
    </source>
</evidence>
<dbReference type="EMBL" id="MCFJ01000004">
    <property type="protein sequence ID" value="ORY67169.1"/>
    <property type="molecule type" value="Genomic_DNA"/>
</dbReference>
<dbReference type="RefSeq" id="XP_040717793.1">
    <property type="nucleotide sequence ID" value="XM_040859753.1"/>
</dbReference>
<sequence>MDSAGMRHHEPQKCQTLDDPTQPPKYTVNLSLPPEERYRHIATGFKDRLEGLSQLFDDILLSFLPRPIAKLTRLLAQIMLRRVYSTEETAELRGISQSTGIGMWLLVAFNVLLDLLMGCTSGGVRVKDPRSDKGHKLVHFRTLDWGMDPLRRIVIELEFVEETGGAVVARSMTYFGYVGVLTGVRRGLSLSLNFRPHHDTSSWCKRFSYACHLILVLLGLRLSISSHLRAILLPPRHRGENPQGREESETARDQRILDEFTTAHSTAAYLVFCTGTETITMEKDNGTALVRRAEDFIVVMNHDEQDEQEPSRAEESVHREQVEMEVTGLADLVGFSVERKQRAVKLWNADTRSPKKQRARRQVGSISGPMVRLEDVIRWMDPDVSDISNEETHYGVIMEPSTGKFIWRQRWLEPKENSDME</sequence>
<feature type="domain" description="Acid ceramidase N-terminal" evidence="3">
    <location>
        <begin position="22"/>
        <end position="82"/>
    </location>
</feature>
<dbReference type="InParanoid" id="A0A1Y2E6N0"/>
<comment type="caution">
    <text evidence="4">The sequence shown here is derived from an EMBL/GenBank/DDBJ whole genome shotgun (WGS) entry which is preliminary data.</text>
</comment>
<organism evidence="4 5">
    <name type="scientific">Pseudomassariella vexata</name>
    <dbReference type="NCBI Taxonomy" id="1141098"/>
    <lineage>
        <taxon>Eukaryota</taxon>
        <taxon>Fungi</taxon>
        <taxon>Dikarya</taxon>
        <taxon>Ascomycota</taxon>
        <taxon>Pezizomycotina</taxon>
        <taxon>Sordariomycetes</taxon>
        <taxon>Xylariomycetidae</taxon>
        <taxon>Amphisphaeriales</taxon>
        <taxon>Pseudomassariaceae</taxon>
        <taxon>Pseudomassariella</taxon>
    </lineage>
</organism>
<evidence type="ECO:0000256" key="1">
    <source>
        <dbReference type="ARBA" id="ARBA00011891"/>
    </source>
</evidence>
<accession>A0A1Y2E6N0</accession>
<feature type="compositionally biased region" description="Basic and acidic residues" evidence="2">
    <location>
        <begin position="1"/>
        <end position="12"/>
    </location>
</feature>
<reference evidence="4 5" key="1">
    <citation type="submission" date="2016-07" db="EMBL/GenBank/DDBJ databases">
        <title>Pervasive Adenine N6-methylation of Active Genes in Fungi.</title>
        <authorList>
            <consortium name="DOE Joint Genome Institute"/>
            <person name="Mondo S.J."/>
            <person name="Dannebaum R.O."/>
            <person name="Kuo R.C."/>
            <person name="Labutti K."/>
            <person name="Haridas S."/>
            <person name="Kuo A."/>
            <person name="Salamov A."/>
            <person name="Ahrendt S.R."/>
            <person name="Lipzen A."/>
            <person name="Sullivan W."/>
            <person name="Andreopoulos W.B."/>
            <person name="Clum A."/>
            <person name="Lindquist E."/>
            <person name="Daum C."/>
            <person name="Ramamoorthy G.K."/>
            <person name="Gryganskyi A."/>
            <person name="Culley D."/>
            <person name="Magnuson J.K."/>
            <person name="James T.Y."/>
            <person name="O'Malley M.A."/>
            <person name="Stajich J.E."/>
            <person name="Spatafora J.W."/>
            <person name="Visel A."/>
            <person name="Grigoriev I.V."/>
        </authorList>
    </citation>
    <scope>NUCLEOTIDE SEQUENCE [LARGE SCALE GENOMIC DNA]</scope>
    <source>
        <strain evidence="4 5">CBS 129021</strain>
    </source>
</reference>
<name>A0A1Y2E6N0_9PEZI</name>
<dbReference type="PANTHER" id="PTHR28583:SF1">
    <property type="entry name" value="ACID CERAMIDASE"/>
    <property type="match status" value="1"/>
</dbReference>
<feature type="region of interest" description="Disordered" evidence="2">
    <location>
        <begin position="1"/>
        <end position="24"/>
    </location>
</feature>
<dbReference type="Proteomes" id="UP000193689">
    <property type="component" value="Unassembled WGS sequence"/>
</dbReference>
<dbReference type="STRING" id="1141098.A0A1Y2E6N0"/>
<dbReference type="EC" id="3.5.1.23" evidence="1"/>
<gene>
    <name evidence="4" type="ORF">BCR38DRAFT_426245</name>
</gene>
<evidence type="ECO:0000256" key="2">
    <source>
        <dbReference type="SAM" id="MobiDB-lite"/>
    </source>
</evidence>
<evidence type="ECO:0000313" key="4">
    <source>
        <dbReference type="EMBL" id="ORY67169.1"/>
    </source>
</evidence>
<protein>
    <recommendedName>
        <fullName evidence="1">ceramidase</fullName>
        <ecNumber evidence="1">3.5.1.23</ecNumber>
    </recommendedName>
</protein>
<dbReference type="GO" id="GO:0017040">
    <property type="term" value="F:N-acylsphingosine amidohydrolase activity"/>
    <property type="evidence" value="ECO:0007669"/>
    <property type="project" value="UniProtKB-EC"/>
</dbReference>
<dbReference type="AlphaFoldDB" id="A0A1Y2E6N0"/>
<dbReference type="InterPro" id="IPR029130">
    <property type="entry name" value="Acid_ceramidase_N"/>
</dbReference>
<dbReference type="PANTHER" id="PTHR28583">
    <property type="entry name" value="ACID AMIDASE"/>
    <property type="match status" value="1"/>
</dbReference>